<dbReference type="PANTHER" id="PTHR15439:SF16">
    <property type="entry name" value="OS03G0335100 PROTEIN"/>
    <property type="match status" value="1"/>
</dbReference>
<feature type="region of interest" description="Disordered" evidence="6">
    <location>
        <begin position="87"/>
        <end position="109"/>
    </location>
</feature>
<accession>A0A2T8I501</accession>
<feature type="domain" description="DWNN" evidence="7">
    <location>
        <begin position="3"/>
        <end position="82"/>
    </location>
</feature>
<dbReference type="GO" id="GO:0006397">
    <property type="term" value="P:mRNA processing"/>
    <property type="evidence" value="ECO:0007669"/>
    <property type="project" value="InterPro"/>
</dbReference>
<name>A0A2T8I501_9POAL</name>
<evidence type="ECO:0000256" key="3">
    <source>
        <dbReference type="ARBA" id="ARBA00022771"/>
    </source>
</evidence>
<dbReference type="Pfam" id="PF08783">
    <property type="entry name" value="DWNN"/>
    <property type="match status" value="1"/>
</dbReference>
<gene>
    <name evidence="8" type="ORF">PAHAL_9G476200</name>
</gene>
<evidence type="ECO:0000256" key="6">
    <source>
        <dbReference type="SAM" id="MobiDB-lite"/>
    </source>
</evidence>
<dbReference type="PROSITE" id="PS51282">
    <property type="entry name" value="DWNN"/>
    <property type="match status" value="1"/>
</dbReference>
<organism evidence="8">
    <name type="scientific">Panicum hallii</name>
    <dbReference type="NCBI Taxonomy" id="206008"/>
    <lineage>
        <taxon>Eukaryota</taxon>
        <taxon>Viridiplantae</taxon>
        <taxon>Streptophyta</taxon>
        <taxon>Embryophyta</taxon>
        <taxon>Tracheophyta</taxon>
        <taxon>Spermatophyta</taxon>
        <taxon>Magnoliopsida</taxon>
        <taxon>Liliopsida</taxon>
        <taxon>Poales</taxon>
        <taxon>Poaceae</taxon>
        <taxon>PACMAD clade</taxon>
        <taxon>Panicoideae</taxon>
        <taxon>Panicodae</taxon>
        <taxon>Paniceae</taxon>
        <taxon>Panicinae</taxon>
        <taxon>Panicum</taxon>
        <taxon>Panicum sect. Panicum</taxon>
    </lineage>
</organism>
<keyword evidence="3" id="KW-0863">Zinc-finger</keyword>
<evidence type="ECO:0000256" key="5">
    <source>
        <dbReference type="ARBA" id="ARBA00023242"/>
    </source>
</evidence>
<dbReference type="GO" id="GO:0006511">
    <property type="term" value="P:ubiquitin-dependent protein catabolic process"/>
    <property type="evidence" value="ECO:0007669"/>
    <property type="project" value="TreeGrafter"/>
</dbReference>
<evidence type="ECO:0000256" key="4">
    <source>
        <dbReference type="ARBA" id="ARBA00022833"/>
    </source>
</evidence>
<proteinExistence type="predicted"/>
<dbReference type="Proteomes" id="UP000243499">
    <property type="component" value="Chromosome 9"/>
</dbReference>
<dbReference type="Gene3D" id="4.10.60.10">
    <property type="entry name" value="Zinc finger, CCHC-type"/>
    <property type="match status" value="1"/>
</dbReference>
<feature type="compositionally biased region" description="Polar residues" evidence="6">
    <location>
        <begin position="267"/>
        <end position="285"/>
    </location>
</feature>
<evidence type="ECO:0000259" key="7">
    <source>
        <dbReference type="PROSITE" id="PS51282"/>
    </source>
</evidence>
<feature type="region of interest" description="Disordered" evidence="6">
    <location>
        <begin position="257"/>
        <end position="328"/>
    </location>
</feature>
<evidence type="ECO:0000313" key="8">
    <source>
        <dbReference type="EMBL" id="PVH32742.1"/>
    </source>
</evidence>
<comment type="subcellular location">
    <subcellularLocation>
        <location evidence="1">Nucleus</location>
    </subcellularLocation>
</comment>
<dbReference type="GO" id="GO:0016567">
    <property type="term" value="P:protein ubiquitination"/>
    <property type="evidence" value="ECO:0007669"/>
    <property type="project" value="InterPro"/>
</dbReference>
<dbReference type="Gramene" id="PVH32742">
    <property type="protein sequence ID" value="PVH32742"/>
    <property type="gene ID" value="PAHAL_9G476200"/>
</dbReference>
<dbReference type="AlphaFoldDB" id="A0A2T8I501"/>
<dbReference type="InterPro" id="IPR033489">
    <property type="entry name" value="RBBP6"/>
</dbReference>
<protein>
    <recommendedName>
        <fullName evidence="7">DWNN domain-containing protein</fullName>
    </recommendedName>
</protein>
<dbReference type="SUPFAM" id="SSF57850">
    <property type="entry name" value="RING/U-box"/>
    <property type="match status" value="1"/>
</dbReference>
<dbReference type="InterPro" id="IPR013083">
    <property type="entry name" value="Znf_RING/FYVE/PHD"/>
</dbReference>
<dbReference type="SMART" id="SM01180">
    <property type="entry name" value="DWNN"/>
    <property type="match status" value="1"/>
</dbReference>
<keyword evidence="2" id="KW-0479">Metal-binding</keyword>
<dbReference type="InterPro" id="IPR014891">
    <property type="entry name" value="DWNN_domain"/>
</dbReference>
<dbReference type="Gene3D" id="3.10.20.90">
    <property type="entry name" value="Phosphatidylinositol 3-kinase Catalytic Subunit, Chain A, domain 1"/>
    <property type="match status" value="1"/>
</dbReference>
<feature type="compositionally biased region" description="Low complexity" evidence="6">
    <location>
        <begin position="292"/>
        <end position="315"/>
    </location>
</feature>
<keyword evidence="4" id="KW-0862">Zinc</keyword>
<dbReference type="EMBL" id="CM008054">
    <property type="protein sequence ID" value="PVH32742.1"/>
    <property type="molecule type" value="Genomic_DNA"/>
</dbReference>
<dbReference type="GO" id="GO:0005634">
    <property type="term" value="C:nucleus"/>
    <property type="evidence" value="ECO:0007669"/>
    <property type="project" value="UniProtKB-SubCell"/>
</dbReference>
<dbReference type="GO" id="GO:0008270">
    <property type="term" value="F:zinc ion binding"/>
    <property type="evidence" value="ECO:0007669"/>
    <property type="project" value="UniProtKB-KW"/>
</dbReference>
<sequence>MAVYYRYKSGVQTFSVPVPAPSVSVADLKSLILRTARHGHGRTRGREQRESVALHDARTGEEYTDGCALVPCNLTVLVRRVAEPPAETITVTSSPPPPAKATTRDGAPSDSIVTLSLSAEDDEARAISAVIDAAQLNWEDQRRSQGGRRYGHHGALEARAPPPARYLCHRYRVPGHYIQHCPTNDDPRYDLGRASFKINRPTPSPAVPIPDDGVPPELHCKICSKVMADAVVASRCCFGSFCDVCIRGQIAAKSRCVGSVGTDNRKSSSGNNAEPTFQSAAASQESRSHVTAAAGSKHSEGSESSTSKSAAALAAREPRSKQTTAESAEIGAHAGYPEYPFSPACYDPSFGSAPWACDPYIYYGMPCGGGYTNVPAPAVYHDGCHGRKRMADAEYQRHGEAGLKRRCGGRSEGAF</sequence>
<dbReference type="Gene3D" id="3.30.40.10">
    <property type="entry name" value="Zinc/RING finger domain, C3HC4 (zinc finger)"/>
    <property type="match status" value="1"/>
</dbReference>
<evidence type="ECO:0000256" key="1">
    <source>
        <dbReference type="ARBA" id="ARBA00004123"/>
    </source>
</evidence>
<evidence type="ECO:0000256" key="2">
    <source>
        <dbReference type="ARBA" id="ARBA00022723"/>
    </source>
</evidence>
<reference evidence="8" key="1">
    <citation type="submission" date="2018-04" db="EMBL/GenBank/DDBJ databases">
        <title>WGS assembly of Panicum hallii.</title>
        <authorList>
            <person name="Lovell J."/>
            <person name="Jenkins J."/>
            <person name="Lowry D."/>
            <person name="Mamidi S."/>
            <person name="Sreedasyam A."/>
            <person name="Weng X."/>
            <person name="Barry K."/>
            <person name="Bonette J."/>
            <person name="Campitelli B."/>
            <person name="Daum C."/>
            <person name="Gordon S."/>
            <person name="Gould B."/>
            <person name="Lipzen A."/>
            <person name="Macqueen A."/>
            <person name="Palacio-Mejia J."/>
            <person name="Plott C."/>
            <person name="Shakirov E."/>
            <person name="Shu S."/>
            <person name="Yoshinaga Y."/>
            <person name="Zane M."/>
            <person name="Rokhsar D."/>
            <person name="Grimwood J."/>
            <person name="Schmutz J."/>
            <person name="Juenger T."/>
        </authorList>
    </citation>
    <scope>NUCLEOTIDE SEQUENCE [LARGE SCALE GENOMIC DNA]</scope>
    <source>
        <strain evidence="8">FIL2</strain>
    </source>
</reference>
<keyword evidence="5" id="KW-0539">Nucleus</keyword>
<dbReference type="PANTHER" id="PTHR15439">
    <property type="entry name" value="RETINOBLASTOMA-BINDING PROTEIN 6"/>
    <property type="match status" value="1"/>
</dbReference>
<dbReference type="GO" id="GO:0061630">
    <property type="term" value="F:ubiquitin protein ligase activity"/>
    <property type="evidence" value="ECO:0007669"/>
    <property type="project" value="InterPro"/>
</dbReference>